<sequence length="167" mass="19180">MDEAIQVSYIIDKLPPSWKDFEHTLKHKKKDLTIVELGSHLRIEESLRVQDSDKPKCNNVNGPLVVNIVEHNNSTRKLGHLKGIAKVEKLDDDVAWWVDLGETVHVCKDRCWFERYESVNEKSILRMGNESKALVHGHGCVDIRFSSGKIVFLFNVLQVPNIRKNLV</sequence>
<name>A0A699KH26_TANCI</name>
<reference evidence="2" key="1">
    <citation type="journal article" date="2019" name="Sci. Rep.">
        <title>Draft genome of Tanacetum cinerariifolium, the natural source of mosquito coil.</title>
        <authorList>
            <person name="Yamashiro T."/>
            <person name="Shiraishi A."/>
            <person name="Satake H."/>
            <person name="Nakayama K."/>
        </authorList>
    </citation>
    <scope>NUCLEOTIDE SEQUENCE</scope>
</reference>
<dbReference type="AlphaFoldDB" id="A0A699KH26"/>
<accession>A0A699KH26</accession>
<dbReference type="Pfam" id="PF22936">
    <property type="entry name" value="Pol_BBD"/>
    <property type="match status" value="1"/>
</dbReference>
<evidence type="ECO:0000259" key="1">
    <source>
        <dbReference type="Pfam" id="PF22936"/>
    </source>
</evidence>
<protein>
    <submittedName>
        <fullName evidence="2">Zinc finger, CCHC-type</fullName>
    </submittedName>
</protein>
<feature type="domain" description="Retrovirus-related Pol polyprotein from transposon TNT 1-94-like beta-barrel" evidence="1">
    <location>
        <begin position="96"/>
        <end position="167"/>
    </location>
</feature>
<proteinExistence type="predicted"/>
<gene>
    <name evidence="2" type="ORF">Tci_662986</name>
</gene>
<dbReference type="EMBL" id="BKCJ010512317">
    <property type="protein sequence ID" value="GFA91014.1"/>
    <property type="molecule type" value="Genomic_DNA"/>
</dbReference>
<dbReference type="PANTHER" id="PTHR47592:SF29">
    <property type="entry name" value="ZINC FINGER, CCHC-TYPE"/>
    <property type="match status" value="1"/>
</dbReference>
<dbReference type="PANTHER" id="PTHR47592">
    <property type="entry name" value="PBF68 PROTEIN"/>
    <property type="match status" value="1"/>
</dbReference>
<comment type="caution">
    <text evidence="2">The sequence shown here is derived from an EMBL/GenBank/DDBJ whole genome shotgun (WGS) entry which is preliminary data.</text>
</comment>
<dbReference type="InterPro" id="IPR054722">
    <property type="entry name" value="PolX-like_BBD"/>
</dbReference>
<organism evidence="2">
    <name type="scientific">Tanacetum cinerariifolium</name>
    <name type="common">Dalmatian daisy</name>
    <name type="synonym">Chrysanthemum cinerariifolium</name>
    <dbReference type="NCBI Taxonomy" id="118510"/>
    <lineage>
        <taxon>Eukaryota</taxon>
        <taxon>Viridiplantae</taxon>
        <taxon>Streptophyta</taxon>
        <taxon>Embryophyta</taxon>
        <taxon>Tracheophyta</taxon>
        <taxon>Spermatophyta</taxon>
        <taxon>Magnoliopsida</taxon>
        <taxon>eudicotyledons</taxon>
        <taxon>Gunneridae</taxon>
        <taxon>Pentapetalae</taxon>
        <taxon>asterids</taxon>
        <taxon>campanulids</taxon>
        <taxon>Asterales</taxon>
        <taxon>Asteraceae</taxon>
        <taxon>Asteroideae</taxon>
        <taxon>Anthemideae</taxon>
        <taxon>Anthemidinae</taxon>
        <taxon>Tanacetum</taxon>
    </lineage>
</organism>
<evidence type="ECO:0000313" key="2">
    <source>
        <dbReference type="EMBL" id="GFA91014.1"/>
    </source>
</evidence>